<dbReference type="InterPro" id="IPR005018">
    <property type="entry name" value="DOMON_domain"/>
</dbReference>
<evidence type="ECO:0000256" key="8">
    <source>
        <dbReference type="SAM" id="SignalP"/>
    </source>
</evidence>
<dbReference type="Proteomes" id="UP001280121">
    <property type="component" value="Unassembled WGS sequence"/>
</dbReference>
<sequence>MASSVGVLGVCVCLVLISRAVSLSCTSQTQSLKGNHKFDQCVDLPTLDSYLHYTYNASNSSLSIAFMASPEKPEGWIAWAINPTGTGMVGSQALIAYKSSDKGVVVKTYNITSYGPVNESKLSFEAWNLSAEATSNGSLIIYGSMKVAEKAEKLNLVWQVGSQVQDGKPRKHAVLPQNLKAKDTLLLGKPSSTPSPSPSPSSSTPHAPEKGGQSSIKSNNLSFSFAFIFFISAVFFP</sequence>
<keyword evidence="3 8" id="KW-0732">Signal</keyword>
<feature type="domain" description="DOMON" evidence="9">
    <location>
        <begin position="47"/>
        <end position="161"/>
    </location>
</feature>
<feature type="transmembrane region" description="Helical" evidence="7">
    <location>
        <begin position="220"/>
        <end position="236"/>
    </location>
</feature>
<evidence type="ECO:0000256" key="5">
    <source>
        <dbReference type="ARBA" id="ARBA00023136"/>
    </source>
</evidence>
<keyword evidence="4" id="KW-0249">Electron transport</keyword>
<dbReference type="PANTHER" id="PTHR23130:SF157">
    <property type="entry name" value="AUXIN-INDUCED IN ROOT CULTURES PROTEIN 12"/>
    <property type="match status" value="1"/>
</dbReference>
<keyword evidence="5 7" id="KW-0472">Membrane</keyword>
<evidence type="ECO:0000313" key="11">
    <source>
        <dbReference type="Proteomes" id="UP001280121"/>
    </source>
</evidence>
<reference evidence="10" key="1">
    <citation type="journal article" date="2023" name="Plant J.">
        <title>Genome sequences and population genomics provide insights into the demographic history, inbreeding, and mutation load of two 'living fossil' tree species of Dipteronia.</title>
        <authorList>
            <person name="Feng Y."/>
            <person name="Comes H.P."/>
            <person name="Chen J."/>
            <person name="Zhu S."/>
            <person name="Lu R."/>
            <person name="Zhang X."/>
            <person name="Li P."/>
            <person name="Qiu J."/>
            <person name="Olsen K.M."/>
            <person name="Qiu Y."/>
        </authorList>
    </citation>
    <scope>NUCLEOTIDE SEQUENCE</scope>
    <source>
        <strain evidence="10">KIB01</strain>
    </source>
</reference>
<evidence type="ECO:0000259" key="9">
    <source>
        <dbReference type="PROSITE" id="PS50836"/>
    </source>
</evidence>
<protein>
    <recommendedName>
        <fullName evidence="9">DOMON domain-containing protein</fullName>
    </recommendedName>
</protein>
<evidence type="ECO:0000256" key="7">
    <source>
        <dbReference type="SAM" id="Phobius"/>
    </source>
</evidence>
<dbReference type="CDD" id="cd09629">
    <property type="entry name" value="DOMON_CIL1_like"/>
    <property type="match status" value="1"/>
</dbReference>
<accession>A0AAD9XNT2</accession>
<feature type="region of interest" description="Disordered" evidence="6">
    <location>
        <begin position="186"/>
        <end position="215"/>
    </location>
</feature>
<evidence type="ECO:0000256" key="2">
    <source>
        <dbReference type="ARBA" id="ARBA00022448"/>
    </source>
</evidence>
<dbReference type="AlphaFoldDB" id="A0AAD9XNT2"/>
<comment type="subcellular location">
    <subcellularLocation>
        <location evidence="1">Membrane</location>
    </subcellularLocation>
</comment>
<keyword evidence="7" id="KW-1133">Transmembrane helix</keyword>
<evidence type="ECO:0000313" key="10">
    <source>
        <dbReference type="EMBL" id="KAK2662597.1"/>
    </source>
</evidence>
<feature type="chain" id="PRO_5042087106" description="DOMON domain-containing protein" evidence="8">
    <location>
        <begin position="23"/>
        <end position="237"/>
    </location>
</feature>
<dbReference type="EMBL" id="JANJYI010000001">
    <property type="protein sequence ID" value="KAK2662597.1"/>
    <property type="molecule type" value="Genomic_DNA"/>
</dbReference>
<organism evidence="10 11">
    <name type="scientific">Dipteronia dyeriana</name>
    <dbReference type="NCBI Taxonomy" id="168575"/>
    <lineage>
        <taxon>Eukaryota</taxon>
        <taxon>Viridiplantae</taxon>
        <taxon>Streptophyta</taxon>
        <taxon>Embryophyta</taxon>
        <taxon>Tracheophyta</taxon>
        <taxon>Spermatophyta</taxon>
        <taxon>Magnoliopsida</taxon>
        <taxon>eudicotyledons</taxon>
        <taxon>Gunneridae</taxon>
        <taxon>Pentapetalae</taxon>
        <taxon>rosids</taxon>
        <taxon>malvids</taxon>
        <taxon>Sapindales</taxon>
        <taxon>Sapindaceae</taxon>
        <taxon>Hippocastanoideae</taxon>
        <taxon>Acereae</taxon>
        <taxon>Dipteronia</taxon>
    </lineage>
</organism>
<feature type="signal peptide" evidence="8">
    <location>
        <begin position="1"/>
        <end position="22"/>
    </location>
</feature>
<evidence type="ECO:0000256" key="6">
    <source>
        <dbReference type="SAM" id="MobiDB-lite"/>
    </source>
</evidence>
<comment type="caution">
    <text evidence="10">The sequence shown here is derived from an EMBL/GenBank/DDBJ whole genome shotgun (WGS) entry which is preliminary data.</text>
</comment>
<dbReference type="PROSITE" id="PS50836">
    <property type="entry name" value="DOMON"/>
    <property type="match status" value="1"/>
</dbReference>
<name>A0AAD9XNT2_9ROSI</name>
<dbReference type="GO" id="GO:0016020">
    <property type="term" value="C:membrane"/>
    <property type="evidence" value="ECO:0007669"/>
    <property type="project" value="UniProtKB-SubCell"/>
</dbReference>
<evidence type="ECO:0000256" key="3">
    <source>
        <dbReference type="ARBA" id="ARBA00022729"/>
    </source>
</evidence>
<gene>
    <name evidence="10" type="ORF">Ddye_001171</name>
</gene>
<dbReference type="Pfam" id="PF04526">
    <property type="entry name" value="DUF568"/>
    <property type="match status" value="1"/>
</dbReference>
<keyword evidence="11" id="KW-1185">Reference proteome</keyword>
<evidence type="ECO:0000256" key="1">
    <source>
        <dbReference type="ARBA" id="ARBA00004370"/>
    </source>
</evidence>
<keyword evidence="7" id="KW-0812">Transmembrane</keyword>
<keyword evidence="2" id="KW-0813">Transport</keyword>
<dbReference type="PANTHER" id="PTHR23130">
    <property type="entry name" value="CYTOCHROME B561 AND DOMON DOMAIN-CONTAINING PROTEIN"/>
    <property type="match status" value="1"/>
</dbReference>
<proteinExistence type="predicted"/>
<evidence type="ECO:0000256" key="4">
    <source>
        <dbReference type="ARBA" id="ARBA00022982"/>
    </source>
</evidence>
<dbReference type="InterPro" id="IPR045265">
    <property type="entry name" value="AIR12_DOMON"/>
</dbReference>